<dbReference type="EMBL" id="CAUYUJ010015714">
    <property type="protein sequence ID" value="CAK0857242.1"/>
    <property type="molecule type" value="Genomic_DNA"/>
</dbReference>
<sequence length="524" mass="54282">MPSAMPLPPASGRVEVGRADLAVVRLPRGGAAAAADALADLVSRGVPTLAVIRDSAGDSVVLPQGDVDTLRPLWQDPKVDPEPFVTLSVADAASLQALCSALAQAGVEGLVAAVRPSARPFAAVRRGDLARGGGALGAALAAAGLRLAHLGLREGRPIQLQQGAVHGGSWGGLGVVFGRDAGAASAGQGLWASLGTGRAPRALRFEAAHGLFAEVRIPAGAEAALTPAAAAALRPPPRNGRAAAGGDAGRPGWARLDAGEDLDATAAALELAPGLGPPRRGLWLFCGRLFVRVVAPVIPELAREQDQPEEAAAAAGTGAGDASGEDLRATGDVLLGLVEGPGRLRALLRSTGDPGADVGPAELRHGEGLLVHGPPGGPQEAWQVVELRGTDPFTAPCAVPARPPLLRPASEDGAADESAEEEAGEGAEDEEGDGASSDDSSDAPKARADRSRSRDKKKSKDSDKEKEKEKDKDRGREKDKGKDKEKAKDKERDRSRKKDESKKEKDKDRERSKDRDRDRRDRDK</sequence>
<accession>A0ABN9UCT7</accession>
<dbReference type="PANTHER" id="PTHR46528">
    <property type="entry name" value="PROTEIN SON"/>
    <property type="match status" value="1"/>
</dbReference>
<reference evidence="2" key="1">
    <citation type="submission" date="2023-10" db="EMBL/GenBank/DDBJ databases">
        <authorList>
            <person name="Chen Y."/>
            <person name="Shah S."/>
            <person name="Dougan E. K."/>
            <person name="Thang M."/>
            <person name="Chan C."/>
        </authorList>
    </citation>
    <scope>NUCLEOTIDE SEQUENCE [LARGE SCALE GENOMIC DNA]</scope>
</reference>
<dbReference type="InterPro" id="IPR032922">
    <property type="entry name" value="SON"/>
</dbReference>
<proteinExistence type="predicted"/>
<evidence type="ECO:0000313" key="3">
    <source>
        <dbReference type="Proteomes" id="UP001189429"/>
    </source>
</evidence>
<feature type="compositionally biased region" description="Basic and acidic residues" evidence="1">
    <location>
        <begin position="442"/>
        <end position="524"/>
    </location>
</feature>
<feature type="region of interest" description="Disordered" evidence="1">
    <location>
        <begin position="234"/>
        <end position="255"/>
    </location>
</feature>
<dbReference type="PANTHER" id="PTHR46528:SF1">
    <property type="entry name" value="PROTEIN SON"/>
    <property type="match status" value="1"/>
</dbReference>
<feature type="region of interest" description="Disordered" evidence="1">
    <location>
        <begin position="303"/>
        <end position="326"/>
    </location>
</feature>
<comment type="caution">
    <text evidence="2">The sequence shown here is derived from an EMBL/GenBank/DDBJ whole genome shotgun (WGS) entry which is preliminary data.</text>
</comment>
<evidence type="ECO:0000256" key="1">
    <source>
        <dbReference type="SAM" id="MobiDB-lite"/>
    </source>
</evidence>
<feature type="region of interest" description="Disordered" evidence="1">
    <location>
        <begin position="356"/>
        <end position="377"/>
    </location>
</feature>
<dbReference type="Proteomes" id="UP001189429">
    <property type="component" value="Unassembled WGS sequence"/>
</dbReference>
<feature type="compositionally biased region" description="Acidic residues" evidence="1">
    <location>
        <begin position="413"/>
        <end position="433"/>
    </location>
</feature>
<evidence type="ECO:0000313" key="2">
    <source>
        <dbReference type="EMBL" id="CAK0857242.1"/>
    </source>
</evidence>
<name>A0ABN9UCT7_9DINO</name>
<keyword evidence="3" id="KW-1185">Reference proteome</keyword>
<gene>
    <name evidence="2" type="ORF">PCOR1329_LOCUS47411</name>
</gene>
<protein>
    <submittedName>
        <fullName evidence="2">Uncharacterized protein</fullName>
    </submittedName>
</protein>
<feature type="region of interest" description="Disordered" evidence="1">
    <location>
        <begin position="395"/>
        <end position="524"/>
    </location>
</feature>
<feature type="compositionally biased region" description="Low complexity" evidence="1">
    <location>
        <begin position="311"/>
        <end position="322"/>
    </location>
</feature>
<feature type="non-terminal residue" evidence="2">
    <location>
        <position position="524"/>
    </location>
</feature>
<organism evidence="2 3">
    <name type="scientific">Prorocentrum cordatum</name>
    <dbReference type="NCBI Taxonomy" id="2364126"/>
    <lineage>
        <taxon>Eukaryota</taxon>
        <taxon>Sar</taxon>
        <taxon>Alveolata</taxon>
        <taxon>Dinophyceae</taxon>
        <taxon>Prorocentrales</taxon>
        <taxon>Prorocentraceae</taxon>
        <taxon>Prorocentrum</taxon>
    </lineage>
</organism>